<dbReference type="PANTHER" id="PTHR40267">
    <property type="entry name" value="BLR3294 PROTEIN"/>
    <property type="match status" value="1"/>
</dbReference>
<dbReference type="RefSeq" id="WP_052950305.1">
    <property type="nucleotide sequence ID" value="NZ_FQVC01000018.1"/>
</dbReference>
<name>A0A1M5FSU7_9HYPH</name>
<evidence type="ECO:0000313" key="1">
    <source>
        <dbReference type="EMBL" id="SHF94536.1"/>
    </source>
</evidence>
<dbReference type="PIRSF" id="PIRSF015736">
    <property type="entry name" value="MI"/>
    <property type="match status" value="1"/>
</dbReference>
<dbReference type="InterPro" id="IPR026286">
    <property type="entry name" value="MaiA/AMDase"/>
</dbReference>
<proteinExistence type="predicted"/>
<reference evidence="1 2" key="1">
    <citation type="submission" date="2016-11" db="EMBL/GenBank/DDBJ databases">
        <authorList>
            <person name="Jaros S."/>
            <person name="Januszkiewicz K."/>
            <person name="Wedrychowicz H."/>
        </authorList>
    </citation>
    <scope>NUCLEOTIDE SEQUENCE [LARGE SCALE GENOMIC DNA]</scope>
    <source>
        <strain evidence="1 2">DSM 17137</strain>
    </source>
</reference>
<accession>A0A1M5FSU7</accession>
<dbReference type="InterPro" id="IPR053714">
    <property type="entry name" value="Iso_Racemase_Enz_sf"/>
</dbReference>
<dbReference type="PANTHER" id="PTHR40267:SF1">
    <property type="entry name" value="BLR3294 PROTEIN"/>
    <property type="match status" value="1"/>
</dbReference>
<organism evidence="1 2">
    <name type="scientific">Devosia limi DSM 17137</name>
    <dbReference type="NCBI Taxonomy" id="1121477"/>
    <lineage>
        <taxon>Bacteria</taxon>
        <taxon>Pseudomonadati</taxon>
        <taxon>Pseudomonadota</taxon>
        <taxon>Alphaproteobacteria</taxon>
        <taxon>Hyphomicrobiales</taxon>
        <taxon>Devosiaceae</taxon>
        <taxon>Devosia</taxon>
    </lineage>
</organism>
<protein>
    <submittedName>
        <fullName evidence="1">Arylmalonate decarboxylase</fullName>
    </submittedName>
</protein>
<dbReference type="EMBL" id="FQVC01000018">
    <property type="protein sequence ID" value="SHF94536.1"/>
    <property type="molecule type" value="Genomic_DNA"/>
</dbReference>
<dbReference type="AlphaFoldDB" id="A0A1M5FSU7"/>
<dbReference type="Pfam" id="PF17645">
    <property type="entry name" value="Amdase"/>
    <property type="match status" value="1"/>
</dbReference>
<dbReference type="Gene3D" id="3.40.50.12500">
    <property type="match status" value="1"/>
</dbReference>
<evidence type="ECO:0000313" key="2">
    <source>
        <dbReference type="Proteomes" id="UP000184533"/>
    </source>
</evidence>
<sequence>MLKRASLGLIVPPAAGAVPPDAAQIYPQHDFIAEGLGLAEMSNQGYDSVVNSVGAAAARLAERGASVIALMGTSLSFYRGPAFNLALETEIAARSSLPSLTMSSAMLEAIAQLGVKRLAVATAYRDDVNVALRLFLETAGIELASLEHLGIASIEAVHQVTEEAVIALGRRALAAAPDAEALLISCGGLPTRAAVRILEAETGKPVITSPLAGLWATVRKAGLDPRAMGEGRLFEAVAEQ</sequence>
<dbReference type="Proteomes" id="UP000184533">
    <property type="component" value="Unassembled WGS sequence"/>
</dbReference>
<gene>
    <name evidence="1" type="ORF">SAMN02745223_03963</name>
</gene>
<dbReference type="OrthoDB" id="9816064at2"/>